<reference evidence="2" key="1">
    <citation type="journal article" date="2020" name="Stud. Mycol.">
        <title>101 Dothideomycetes genomes: a test case for predicting lifestyles and emergence of pathogens.</title>
        <authorList>
            <person name="Haridas S."/>
            <person name="Albert R."/>
            <person name="Binder M."/>
            <person name="Bloem J."/>
            <person name="Labutti K."/>
            <person name="Salamov A."/>
            <person name="Andreopoulos B."/>
            <person name="Baker S."/>
            <person name="Barry K."/>
            <person name="Bills G."/>
            <person name="Bluhm B."/>
            <person name="Cannon C."/>
            <person name="Castanera R."/>
            <person name="Culley D."/>
            <person name="Daum C."/>
            <person name="Ezra D."/>
            <person name="Gonzalez J."/>
            <person name="Henrissat B."/>
            <person name="Kuo A."/>
            <person name="Liang C."/>
            <person name="Lipzen A."/>
            <person name="Lutzoni F."/>
            <person name="Magnuson J."/>
            <person name="Mondo S."/>
            <person name="Nolan M."/>
            <person name="Ohm R."/>
            <person name="Pangilinan J."/>
            <person name="Park H.-J."/>
            <person name="Ramirez L."/>
            <person name="Alfaro M."/>
            <person name="Sun H."/>
            <person name="Tritt A."/>
            <person name="Yoshinaga Y."/>
            <person name="Zwiers L.-H."/>
            <person name="Turgeon B."/>
            <person name="Goodwin S."/>
            <person name="Spatafora J."/>
            <person name="Crous P."/>
            <person name="Grigoriev I."/>
        </authorList>
    </citation>
    <scope>NUCLEOTIDE SEQUENCE</scope>
    <source>
        <strain evidence="2">CBS 675.92</strain>
    </source>
</reference>
<dbReference type="AlphaFoldDB" id="A0A6A5UBA1"/>
<feature type="region of interest" description="Disordered" evidence="1">
    <location>
        <begin position="108"/>
        <end position="129"/>
    </location>
</feature>
<evidence type="ECO:0000313" key="3">
    <source>
        <dbReference type="Proteomes" id="UP000800035"/>
    </source>
</evidence>
<accession>A0A6A5UBA1</accession>
<dbReference type="Proteomes" id="UP000800035">
    <property type="component" value="Unassembled WGS sequence"/>
</dbReference>
<organism evidence="2 3">
    <name type="scientific">Byssothecium circinans</name>
    <dbReference type="NCBI Taxonomy" id="147558"/>
    <lineage>
        <taxon>Eukaryota</taxon>
        <taxon>Fungi</taxon>
        <taxon>Dikarya</taxon>
        <taxon>Ascomycota</taxon>
        <taxon>Pezizomycotina</taxon>
        <taxon>Dothideomycetes</taxon>
        <taxon>Pleosporomycetidae</taxon>
        <taxon>Pleosporales</taxon>
        <taxon>Massarineae</taxon>
        <taxon>Massarinaceae</taxon>
        <taxon>Byssothecium</taxon>
    </lineage>
</organism>
<protein>
    <submittedName>
        <fullName evidence="2">Uncharacterized protein</fullName>
    </submittedName>
</protein>
<feature type="compositionally biased region" description="Low complexity" evidence="1">
    <location>
        <begin position="111"/>
        <end position="124"/>
    </location>
</feature>
<name>A0A6A5UBA1_9PLEO</name>
<keyword evidence="3" id="KW-1185">Reference proteome</keyword>
<proteinExistence type="predicted"/>
<evidence type="ECO:0000313" key="2">
    <source>
        <dbReference type="EMBL" id="KAF1962161.1"/>
    </source>
</evidence>
<evidence type="ECO:0000256" key="1">
    <source>
        <dbReference type="SAM" id="MobiDB-lite"/>
    </source>
</evidence>
<sequence>MQHRDDSPHLTPATCPGTPHMHARLCYRHVMPSVPRHATHTNRPDLACQQIPGRGFIGAGTIKTGGGAAVGNIPEPILRALEQLKAMSTHESNHATLPLIATWGDPAAVQSPSSGSNCGSARSSENSLPDLSEIAPQEIGPAVSLLFTCRYNAMRPETFPFVNRSAAETW</sequence>
<dbReference type="EMBL" id="ML976979">
    <property type="protein sequence ID" value="KAF1962161.1"/>
    <property type="molecule type" value="Genomic_DNA"/>
</dbReference>
<gene>
    <name evidence="2" type="ORF">CC80DRAFT_156117</name>
</gene>